<keyword evidence="3" id="KW-1185">Reference proteome</keyword>
<name>A0ABP0MJ69_9DINO</name>
<evidence type="ECO:0000313" key="1">
    <source>
        <dbReference type="EMBL" id="CAK9051164.1"/>
    </source>
</evidence>
<dbReference type="EMBL" id="CAXAMM010022094">
    <property type="protein sequence ID" value="CAK9051164.1"/>
    <property type="molecule type" value="Genomic_DNA"/>
</dbReference>
<evidence type="ECO:0000313" key="2">
    <source>
        <dbReference type="EMBL" id="CAK9051168.1"/>
    </source>
</evidence>
<feature type="non-terminal residue" evidence="2">
    <location>
        <position position="480"/>
    </location>
</feature>
<protein>
    <submittedName>
        <fullName evidence="2">SET domain-containing protein</fullName>
    </submittedName>
</protein>
<proteinExistence type="predicted"/>
<organism evidence="2 3">
    <name type="scientific">Durusdinium trenchii</name>
    <dbReference type="NCBI Taxonomy" id="1381693"/>
    <lineage>
        <taxon>Eukaryota</taxon>
        <taxon>Sar</taxon>
        <taxon>Alveolata</taxon>
        <taxon>Dinophyceae</taxon>
        <taxon>Suessiales</taxon>
        <taxon>Symbiodiniaceae</taxon>
        <taxon>Durusdinium</taxon>
    </lineage>
</organism>
<reference evidence="2 3" key="1">
    <citation type="submission" date="2024-02" db="EMBL/GenBank/DDBJ databases">
        <authorList>
            <person name="Chen Y."/>
            <person name="Shah S."/>
            <person name="Dougan E. K."/>
            <person name="Thang M."/>
            <person name="Chan C."/>
        </authorList>
    </citation>
    <scope>NUCLEOTIDE SEQUENCE [LARGE SCALE GENOMIC DNA]</scope>
</reference>
<gene>
    <name evidence="1" type="ORF">SCF082_LOCUS28121</name>
    <name evidence="2" type="ORF">SCF082_LOCUS28122</name>
</gene>
<evidence type="ECO:0000313" key="3">
    <source>
        <dbReference type="Proteomes" id="UP001642464"/>
    </source>
</evidence>
<sequence length="480" mass="53463">MPCLSFFTFASLFGISDWVDKILLRAQMTIVHNWFDTQRNATLETFVPCFHSMYFSQISEPDDAIFSLRIPPGPPTIDFVETAHTNDSGFSSQLLLDIHRLIACWTVGNAECNKTALPNSARKFLKDATSSTSYSSRACLAVRQSNVLKRLWQNAVEQGKNVLDSALLCKEAEKHLQLIGGIFGEASAGPKEELPQVQSDELLEAFEKVASTFKCEAEDLKGVGTTDAVALSEKLFKAVQDLESHITDRGSKDMEEGDRLLRGLRTASLISKMLHEQVDLCVENLFELLHILLDFMKECDKVGDDSLGSETVLQIATPLLFHLQNLKFDKNAPSDSPSRIAYQVHSGLCERLTKILDRVGLKWFEDAMATADMSVDDFVQKMRRIVRRPTPFLASCGSTCHMVLAAKNLPEIANGWSGLVAALPLYLKSCSIDNSLMEKISSDAHSKSLAFQKTFDAQFQDLVTCFVQNVKQLKGLDQKY</sequence>
<dbReference type="Proteomes" id="UP001642464">
    <property type="component" value="Unassembled WGS sequence"/>
</dbReference>
<comment type="caution">
    <text evidence="2">The sequence shown here is derived from an EMBL/GenBank/DDBJ whole genome shotgun (WGS) entry which is preliminary data.</text>
</comment>
<dbReference type="EMBL" id="CAXAMM010022095">
    <property type="protein sequence ID" value="CAK9051168.1"/>
    <property type="molecule type" value="Genomic_DNA"/>
</dbReference>
<accession>A0ABP0MJ69</accession>